<feature type="transmembrane region" description="Helical" evidence="11">
    <location>
        <begin position="99"/>
        <end position="123"/>
    </location>
</feature>
<keyword evidence="7" id="KW-0547">Nucleotide-binding</keyword>
<evidence type="ECO:0000256" key="8">
    <source>
        <dbReference type="ARBA" id="ARBA00022840"/>
    </source>
</evidence>
<dbReference type="SUPFAM" id="SSF52540">
    <property type="entry name" value="P-loop containing nucleoside triphosphate hydrolases"/>
    <property type="match status" value="1"/>
</dbReference>
<evidence type="ECO:0000256" key="7">
    <source>
        <dbReference type="ARBA" id="ARBA00022741"/>
    </source>
</evidence>
<dbReference type="Pfam" id="PF08352">
    <property type="entry name" value="oligo_HPY"/>
    <property type="match status" value="1"/>
</dbReference>
<keyword evidence="6 11" id="KW-0812">Transmembrane</keyword>
<evidence type="ECO:0000256" key="10">
    <source>
        <dbReference type="ARBA" id="ARBA00023136"/>
    </source>
</evidence>
<dbReference type="Proteomes" id="UP001596112">
    <property type="component" value="Unassembled WGS sequence"/>
</dbReference>
<dbReference type="PANTHER" id="PTHR43297">
    <property type="entry name" value="OLIGOPEPTIDE TRANSPORT ATP-BINDING PROTEIN APPD"/>
    <property type="match status" value="1"/>
</dbReference>
<protein>
    <submittedName>
        <fullName evidence="15">Dipeptide/oligopeptide/nickel ABC transporter permease/ATP-binding protein</fullName>
    </submittedName>
</protein>
<keyword evidence="16" id="KW-1185">Reference proteome</keyword>
<name>A0ABW1BCX9_9ACTN</name>
<dbReference type="InterPro" id="IPR025966">
    <property type="entry name" value="OppC_N"/>
</dbReference>
<accession>A0ABW1BCX9</accession>
<evidence type="ECO:0000256" key="4">
    <source>
        <dbReference type="ARBA" id="ARBA00022448"/>
    </source>
</evidence>
<feature type="domain" description="ABC transporter" evidence="13">
    <location>
        <begin position="330"/>
        <end position="581"/>
    </location>
</feature>
<dbReference type="InterPro" id="IPR000515">
    <property type="entry name" value="MetI-like"/>
</dbReference>
<evidence type="ECO:0000256" key="3">
    <source>
        <dbReference type="ARBA" id="ARBA00005417"/>
    </source>
</evidence>
<evidence type="ECO:0000256" key="12">
    <source>
        <dbReference type="SAM" id="MobiDB-lite"/>
    </source>
</evidence>
<keyword evidence="10 11" id="KW-0472">Membrane</keyword>
<organism evidence="15 16">
    <name type="scientific">Streptomyces heilongjiangensis</name>
    <dbReference type="NCBI Taxonomy" id="945052"/>
    <lineage>
        <taxon>Bacteria</taxon>
        <taxon>Bacillati</taxon>
        <taxon>Actinomycetota</taxon>
        <taxon>Actinomycetes</taxon>
        <taxon>Kitasatosporales</taxon>
        <taxon>Streptomycetaceae</taxon>
        <taxon>Streptomyces</taxon>
    </lineage>
</organism>
<keyword evidence="8" id="KW-0067">ATP-binding</keyword>
<dbReference type="EMBL" id="JBHSNZ010000021">
    <property type="protein sequence ID" value="MFC5811047.1"/>
    <property type="molecule type" value="Genomic_DNA"/>
</dbReference>
<dbReference type="InterPro" id="IPR003593">
    <property type="entry name" value="AAA+_ATPase"/>
</dbReference>
<evidence type="ECO:0000256" key="6">
    <source>
        <dbReference type="ARBA" id="ARBA00022692"/>
    </source>
</evidence>
<feature type="transmembrane region" description="Helical" evidence="11">
    <location>
        <begin position="265"/>
        <end position="291"/>
    </location>
</feature>
<evidence type="ECO:0000313" key="16">
    <source>
        <dbReference type="Proteomes" id="UP001596112"/>
    </source>
</evidence>
<evidence type="ECO:0000313" key="15">
    <source>
        <dbReference type="EMBL" id="MFC5811047.1"/>
    </source>
</evidence>
<dbReference type="InterPro" id="IPR035906">
    <property type="entry name" value="MetI-like_sf"/>
</dbReference>
<evidence type="ECO:0000256" key="9">
    <source>
        <dbReference type="ARBA" id="ARBA00022989"/>
    </source>
</evidence>
<comment type="similarity">
    <text evidence="3">Belongs to the ABC transporter superfamily.</text>
</comment>
<feature type="region of interest" description="Disordered" evidence="12">
    <location>
        <begin position="301"/>
        <end position="322"/>
    </location>
</feature>
<dbReference type="PANTHER" id="PTHR43297:SF2">
    <property type="entry name" value="DIPEPTIDE TRANSPORT ATP-BINDING PROTEIN DPPD"/>
    <property type="match status" value="1"/>
</dbReference>
<dbReference type="CDD" id="cd06261">
    <property type="entry name" value="TM_PBP2"/>
    <property type="match status" value="1"/>
</dbReference>
<dbReference type="SMART" id="SM00382">
    <property type="entry name" value="AAA"/>
    <property type="match status" value="1"/>
</dbReference>
<dbReference type="SUPFAM" id="SSF161098">
    <property type="entry name" value="MetI-like"/>
    <property type="match status" value="1"/>
</dbReference>
<evidence type="ECO:0000256" key="11">
    <source>
        <dbReference type="RuleBase" id="RU363032"/>
    </source>
</evidence>
<dbReference type="InterPro" id="IPR050388">
    <property type="entry name" value="ABC_Ni/Peptide_Import"/>
</dbReference>
<sequence length="605" mass="63560">MTLLSEPGTLGGEPVTAAPASRHRLLRRLLKDPVAAVSLAILGLVVLASAAAPLLTAHDPAGSNVAHALAPAGGAHPLGTDGVGRDVLARLLYGGRTSLLGTALATAVAVLLGVPLGLVAGYFRGWFDGVASWSANLVMSVPAIILLLVVLGSVGQNTYVAMAVFGLLMAPGVFRLVRGLVNAVREELYVDAARVSGLSDGRIIRRHILRVVQAPVIIQAVQILGIGILIQSGLEFLGLGSSGKASWGSMLNDAFGNIYTKPVLLLWPGLAIGLTVAASGLLGNALTDALFGGAAGRSRKRRSATPVKRSVGEDRPSSLPLPRLSGDELLVVEDLKVTYPKDDGETIVVDGVGLTVRRGEVLGLVGESGSGKSQTAFAVLGLLPAEARTTARRLVFDGTELGTSDRGRTRQALRGRRIGYVPQEPMSNLDPSFRIGSQLAEPMRRHLGLSRSEAKEKALALLERVGIADPARVYTSYPHQISGGMAQRVLIAAAVSCDPDLLVADEPTTALDVTVQAEVLDLMRSLQQERRMGMILVTHDFGVVADICDRVAVMQNGRIVEAAPARDLFAAPTHPYTRMLLDSTLEDSEPRRLLGTTGTEQGADA</sequence>
<evidence type="ECO:0000256" key="5">
    <source>
        <dbReference type="ARBA" id="ARBA00022475"/>
    </source>
</evidence>
<evidence type="ECO:0000256" key="1">
    <source>
        <dbReference type="ARBA" id="ARBA00004141"/>
    </source>
</evidence>
<dbReference type="InterPro" id="IPR003439">
    <property type="entry name" value="ABC_transporter-like_ATP-bd"/>
</dbReference>
<dbReference type="Gene3D" id="1.10.3720.10">
    <property type="entry name" value="MetI-like"/>
    <property type="match status" value="1"/>
</dbReference>
<dbReference type="Pfam" id="PF12911">
    <property type="entry name" value="OppC_N"/>
    <property type="match status" value="1"/>
</dbReference>
<dbReference type="InterPro" id="IPR017871">
    <property type="entry name" value="ABC_transporter-like_CS"/>
</dbReference>
<dbReference type="InterPro" id="IPR027417">
    <property type="entry name" value="P-loop_NTPase"/>
</dbReference>
<dbReference type="PROSITE" id="PS00211">
    <property type="entry name" value="ABC_TRANSPORTER_1"/>
    <property type="match status" value="1"/>
</dbReference>
<dbReference type="Pfam" id="PF00528">
    <property type="entry name" value="BPD_transp_1"/>
    <property type="match status" value="1"/>
</dbReference>
<feature type="domain" description="ABC transmembrane type-1" evidence="14">
    <location>
        <begin position="95"/>
        <end position="287"/>
    </location>
</feature>
<dbReference type="Gene3D" id="3.40.50.300">
    <property type="entry name" value="P-loop containing nucleotide triphosphate hydrolases"/>
    <property type="match status" value="1"/>
</dbReference>
<comment type="similarity">
    <text evidence="11">Belongs to the binding-protein-dependent transport system permease family.</text>
</comment>
<evidence type="ECO:0000259" key="13">
    <source>
        <dbReference type="PROSITE" id="PS50893"/>
    </source>
</evidence>
<feature type="transmembrane region" description="Helical" evidence="11">
    <location>
        <begin position="135"/>
        <end position="153"/>
    </location>
</feature>
<evidence type="ECO:0000256" key="2">
    <source>
        <dbReference type="ARBA" id="ARBA00004202"/>
    </source>
</evidence>
<comment type="caution">
    <text evidence="15">The sequence shown here is derived from an EMBL/GenBank/DDBJ whole genome shotgun (WGS) entry which is preliminary data.</text>
</comment>
<dbReference type="InterPro" id="IPR013563">
    <property type="entry name" value="Oligopep_ABC_C"/>
</dbReference>
<dbReference type="RefSeq" id="WP_272171152.1">
    <property type="nucleotide sequence ID" value="NZ_JAQOSL010000026.1"/>
</dbReference>
<evidence type="ECO:0000259" key="14">
    <source>
        <dbReference type="PROSITE" id="PS50928"/>
    </source>
</evidence>
<feature type="transmembrane region" description="Helical" evidence="11">
    <location>
        <begin position="159"/>
        <end position="177"/>
    </location>
</feature>
<keyword evidence="5" id="KW-1003">Cell membrane</keyword>
<keyword evidence="9 11" id="KW-1133">Transmembrane helix</keyword>
<dbReference type="CDD" id="cd03257">
    <property type="entry name" value="ABC_NikE_OppD_transporters"/>
    <property type="match status" value="1"/>
</dbReference>
<proteinExistence type="inferred from homology"/>
<comment type="subcellular location">
    <subcellularLocation>
        <location evidence="11">Cell membrane</location>
        <topology evidence="11">Multi-pass membrane protein</topology>
    </subcellularLocation>
    <subcellularLocation>
        <location evidence="2">Cell membrane</location>
        <topology evidence="2">Peripheral membrane protein</topology>
    </subcellularLocation>
    <subcellularLocation>
        <location evidence="1">Membrane</location>
        <topology evidence="1">Multi-pass membrane protein</topology>
    </subcellularLocation>
</comment>
<dbReference type="PROSITE" id="PS50928">
    <property type="entry name" value="ABC_TM1"/>
    <property type="match status" value="1"/>
</dbReference>
<dbReference type="Pfam" id="PF00005">
    <property type="entry name" value="ABC_tran"/>
    <property type="match status" value="1"/>
</dbReference>
<gene>
    <name evidence="15" type="ORF">ACFQGO_26710</name>
</gene>
<reference evidence="16" key="1">
    <citation type="journal article" date="2019" name="Int. J. Syst. Evol. Microbiol.">
        <title>The Global Catalogue of Microorganisms (GCM) 10K type strain sequencing project: providing services to taxonomists for standard genome sequencing and annotation.</title>
        <authorList>
            <consortium name="The Broad Institute Genomics Platform"/>
            <consortium name="The Broad Institute Genome Sequencing Center for Infectious Disease"/>
            <person name="Wu L."/>
            <person name="Ma J."/>
        </authorList>
    </citation>
    <scope>NUCLEOTIDE SEQUENCE [LARGE SCALE GENOMIC DNA]</scope>
    <source>
        <strain evidence="16">JCM 9918</strain>
    </source>
</reference>
<dbReference type="PROSITE" id="PS50893">
    <property type="entry name" value="ABC_TRANSPORTER_2"/>
    <property type="match status" value="1"/>
</dbReference>
<keyword evidence="4 11" id="KW-0813">Transport</keyword>
<feature type="transmembrane region" description="Helical" evidence="11">
    <location>
        <begin position="34"/>
        <end position="55"/>
    </location>
</feature>